<dbReference type="Gene3D" id="2.40.40.20">
    <property type="match status" value="1"/>
</dbReference>
<dbReference type="InterPro" id="IPR003593">
    <property type="entry name" value="AAA+_ATPase"/>
</dbReference>
<dbReference type="Proteomes" id="UP000548476">
    <property type="component" value="Unassembled WGS sequence"/>
</dbReference>
<dbReference type="SMART" id="SM01073">
    <property type="entry name" value="CDC48_N"/>
    <property type="match status" value="1"/>
</dbReference>
<dbReference type="PANTHER" id="PTHR23077">
    <property type="entry name" value="AAA-FAMILY ATPASE"/>
    <property type="match status" value="1"/>
</dbReference>
<sequence length="730" mass="76013">MAALTVSILLKPAALDARRGIVRVHPEVLAALGLQAGDPVRLTGQRATACIALTADGEAGRGSVYADDLTLGNIGARDGDSIVIEPVTLSGARRIVVDGPVEVAVAVTSDVLRQALLSKVLSVEDNVSLLPLDIGGAPRDVVEATRRSLSNTVGFAYTSTLLTVVECDPPTAAMVTSDTVVIWRRGGTAARPATVAPALAAVPAPDSPKETVPPVADLAGLAAQAEQLHELLDLGFHHAEILESVGTQVSLGILVTGPTGVGKTTLARAVAHELGVPVTHLWAPEIAALTANDGAEALRRATAAMAKPFVLLVSGVEELAPRDDRSPLSTVFRRLVRELIAAGNAVVCTTSRPEEVSPLLRQPGILEHEISAPMPDAAARQALLGVLTRDMRLADDVDLTAVAGRTPGFVVADLVTLVREAGVRAAMRAKESGAEPAVTGAELLAAAQTVRPSSMADSSLELAQVTLDDVGDMADVKQVLTETVLWPLTYPDAFTRLGVEAPRGVLLYGPPGCGKTYLVKAIAGSGRANVLSVKGAELLTKWVGESEASVRDLFRRARQAAPTLIFLDEVDALAPVRGQSTDGGTTDRVVAALLTELDGVEDLRNVVVIGATNRPDMVDPALLRPGRLERIVYVPPPDAGGRAAILRSAAKGVPLSSDVDLDVLGGELELFSAADCAALIREAALSAMRESLDATEVTADHVKSARSRVRPSLEPTQLAALEAYAEGRRG</sequence>
<protein>
    <submittedName>
        <fullName evidence="7">Transitional endoplasmic reticulum ATPase</fullName>
    </submittedName>
</protein>
<evidence type="ECO:0000256" key="2">
    <source>
        <dbReference type="ARBA" id="ARBA00022741"/>
    </source>
</evidence>
<evidence type="ECO:0000256" key="4">
    <source>
        <dbReference type="RuleBase" id="RU003651"/>
    </source>
</evidence>
<dbReference type="PROSITE" id="PS00674">
    <property type="entry name" value="AAA"/>
    <property type="match status" value="1"/>
</dbReference>
<dbReference type="Pfam" id="PF00004">
    <property type="entry name" value="AAA"/>
    <property type="match status" value="2"/>
</dbReference>
<dbReference type="SUPFAM" id="SSF50692">
    <property type="entry name" value="ADC-like"/>
    <property type="match status" value="1"/>
</dbReference>
<dbReference type="Gene3D" id="3.40.50.300">
    <property type="entry name" value="P-loop containing nucleotide triphosphate hydrolases"/>
    <property type="match status" value="2"/>
</dbReference>
<dbReference type="Pfam" id="PF02359">
    <property type="entry name" value="CDC48_N"/>
    <property type="match status" value="1"/>
</dbReference>
<comment type="similarity">
    <text evidence="4">Belongs to the AAA ATPase family.</text>
</comment>
<feature type="domain" description="CDC48 N-terminal subdomain" evidence="6">
    <location>
        <begin position="5"/>
        <end position="90"/>
    </location>
</feature>
<organism evidence="7 8">
    <name type="scientific">Phytomonospora endophytica</name>
    <dbReference type="NCBI Taxonomy" id="714109"/>
    <lineage>
        <taxon>Bacteria</taxon>
        <taxon>Bacillati</taxon>
        <taxon>Actinomycetota</taxon>
        <taxon>Actinomycetes</taxon>
        <taxon>Micromonosporales</taxon>
        <taxon>Micromonosporaceae</taxon>
        <taxon>Phytomonospora</taxon>
    </lineage>
</organism>
<evidence type="ECO:0000259" key="5">
    <source>
        <dbReference type="SMART" id="SM00382"/>
    </source>
</evidence>
<evidence type="ECO:0000256" key="3">
    <source>
        <dbReference type="ARBA" id="ARBA00022840"/>
    </source>
</evidence>
<dbReference type="InterPro" id="IPR041569">
    <property type="entry name" value="AAA_lid_3"/>
</dbReference>
<dbReference type="InterPro" id="IPR003960">
    <property type="entry name" value="ATPase_AAA_CS"/>
</dbReference>
<evidence type="ECO:0000313" key="7">
    <source>
        <dbReference type="EMBL" id="MBB6039362.1"/>
    </source>
</evidence>
<keyword evidence="8" id="KW-1185">Reference proteome</keyword>
<dbReference type="InterPro" id="IPR009010">
    <property type="entry name" value="Asp_de-COase-like_dom_sf"/>
</dbReference>
<accession>A0A841G0Q8</accession>
<dbReference type="PANTHER" id="PTHR23077:SF171">
    <property type="entry name" value="NUCLEAR VALOSIN-CONTAINING PROTEIN-LIKE"/>
    <property type="match status" value="1"/>
</dbReference>
<dbReference type="SUPFAM" id="SSF52540">
    <property type="entry name" value="P-loop containing nucleoside triphosphate hydrolases"/>
    <property type="match status" value="2"/>
</dbReference>
<evidence type="ECO:0000313" key="8">
    <source>
        <dbReference type="Proteomes" id="UP000548476"/>
    </source>
</evidence>
<dbReference type="InterPro" id="IPR027417">
    <property type="entry name" value="P-loop_NTPase"/>
</dbReference>
<evidence type="ECO:0000256" key="1">
    <source>
        <dbReference type="ARBA" id="ARBA00022737"/>
    </source>
</evidence>
<dbReference type="InterPro" id="IPR003338">
    <property type="entry name" value="CDC4_N-term_subdom"/>
</dbReference>
<keyword evidence="2 4" id="KW-0547">Nucleotide-binding</keyword>
<dbReference type="FunFam" id="3.40.50.300:FF:000018">
    <property type="entry name" value="Cell division control 48"/>
    <property type="match status" value="1"/>
</dbReference>
<dbReference type="GO" id="GO:0005737">
    <property type="term" value="C:cytoplasm"/>
    <property type="evidence" value="ECO:0007669"/>
    <property type="project" value="UniProtKB-ARBA"/>
</dbReference>
<gene>
    <name evidence="7" type="ORF">HNR73_007256</name>
</gene>
<dbReference type="CDD" id="cd19511">
    <property type="entry name" value="RecA-like_CDC48_r2-like"/>
    <property type="match status" value="1"/>
</dbReference>
<name>A0A841G0Q8_9ACTN</name>
<dbReference type="SMART" id="SM00382">
    <property type="entry name" value="AAA"/>
    <property type="match status" value="2"/>
</dbReference>
<comment type="caution">
    <text evidence="7">The sequence shown here is derived from an EMBL/GenBank/DDBJ whole genome shotgun (WGS) entry which is preliminary data.</text>
</comment>
<keyword evidence="3 4" id="KW-0067">ATP-binding</keyword>
<dbReference type="GO" id="GO:0005524">
    <property type="term" value="F:ATP binding"/>
    <property type="evidence" value="ECO:0007669"/>
    <property type="project" value="UniProtKB-KW"/>
</dbReference>
<dbReference type="RefSeq" id="WP_239122298.1">
    <property type="nucleotide sequence ID" value="NZ_BONT01000077.1"/>
</dbReference>
<dbReference type="GO" id="GO:0016887">
    <property type="term" value="F:ATP hydrolysis activity"/>
    <property type="evidence" value="ECO:0007669"/>
    <property type="project" value="InterPro"/>
</dbReference>
<proteinExistence type="inferred from homology"/>
<dbReference type="InterPro" id="IPR003959">
    <property type="entry name" value="ATPase_AAA_core"/>
</dbReference>
<evidence type="ECO:0000259" key="6">
    <source>
        <dbReference type="SMART" id="SM01073"/>
    </source>
</evidence>
<dbReference type="AlphaFoldDB" id="A0A841G0Q8"/>
<dbReference type="Gene3D" id="1.10.8.60">
    <property type="match status" value="2"/>
</dbReference>
<dbReference type="EMBL" id="JACHGT010000021">
    <property type="protein sequence ID" value="MBB6039362.1"/>
    <property type="molecule type" value="Genomic_DNA"/>
</dbReference>
<feature type="domain" description="AAA+ ATPase" evidence="5">
    <location>
        <begin position="249"/>
        <end position="390"/>
    </location>
</feature>
<dbReference type="InterPro" id="IPR050168">
    <property type="entry name" value="AAA_ATPase_domain"/>
</dbReference>
<reference evidence="7 8" key="1">
    <citation type="submission" date="2020-08" db="EMBL/GenBank/DDBJ databases">
        <title>Genomic Encyclopedia of Type Strains, Phase IV (KMG-IV): sequencing the most valuable type-strain genomes for metagenomic binning, comparative biology and taxonomic classification.</title>
        <authorList>
            <person name="Goeker M."/>
        </authorList>
    </citation>
    <scope>NUCLEOTIDE SEQUENCE [LARGE SCALE GENOMIC DNA]</scope>
    <source>
        <strain evidence="7 8">YIM 65646</strain>
    </source>
</reference>
<dbReference type="Pfam" id="PF17862">
    <property type="entry name" value="AAA_lid_3"/>
    <property type="match status" value="2"/>
</dbReference>
<keyword evidence="1" id="KW-0677">Repeat</keyword>
<feature type="domain" description="AAA+ ATPase" evidence="5">
    <location>
        <begin position="501"/>
        <end position="638"/>
    </location>
</feature>